<evidence type="ECO:0000313" key="3">
    <source>
        <dbReference type="Proteomes" id="UP000050929"/>
    </source>
</evidence>
<keyword evidence="1" id="KW-1133">Transmembrane helix</keyword>
<dbReference type="STRING" id="1423811.FC72_GL001235"/>
<evidence type="ECO:0000313" key="2">
    <source>
        <dbReference type="EMBL" id="KRK63691.1"/>
    </source>
</evidence>
<feature type="transmembrane region" description="Helical" evidence="1">
    <location>
        <begin position="108"/>
        <end position="125"/>
    </location>
</feature>
<gene>
    <name evidence="2" type="ORF">FC72_GL001235</name>
</gene>
<accession>A0A0R1IY25</accession>
<comment type="caution">
    <text evidence="2">The sequence shown here is derived from an EMBL/GenBank/DDBJ whole genome shotgun (WGS) entry which is preliminary data.</text>
</comment>
<feature type="transmembrane region" description="Helical" evidence="1">
    <location>
        <begin position="43"/>
        <end position="65"/>
    </location>
</feature>
<keyword evidence="1" id="KW-0812">Transmembrane</keyword>
<evidence type="ECO:0000256" key="1">
    <source>
        <dbReference type="SAM" id="Phobius"/>
    </source>
</evidence>
<dbReference type="AlphaFoldDB" id="A0A0R1IY25"/>
<feature type="transmembrane region" description="Helical" evidence="1">
    <location>
        <begin position="164"/>
        <end position="187"/>
    </location>
</feature>
<proteinExistence type="predicted"/>
<protein>
    <submittedName>
        <fullName evidence="2">Membrane protein</fullName>
    </submittedName>
</protein>
<reference evidence="2 3" key="1">
    <citation type="journal article" date="2015" name="Genome Announc.">
        <title>Expanding the biotechnology potential of lactobacilli through comparative genomics of 213 strains and associated genera.</title>
        <authorList>
            <person name="Sun Z."/>
            <person name="Harris H.M."/>
            <person name="McCann A."/>
            <person name="Guo C."/>
            <person name="Argimon S."/>
            <person name="Zhang W."/>
            <person name="Yang X."/>
            <person name="Jeffery I.B."/>
            <person name="Cooney J.C."/>
            <person name="Kagawa T.F."/>
            <person name="Liu W."/>
            <person name="Song Y."/>
            <person name="Salvetti E."/>
            <person name="Wrobel A."/>
            <person name="Rasinkangas P."/>
            <person name="Parkhill J."/>
            <person name="Rea M.C."/>
            <person name="O'Sullivan O."/>
            <person name="Ritari J."/>
            <person name="Douillard F.P."/>
            <person name="Paul Ross R."/>
            <person name="Yang R."/>
            <person name="Briner A.E."/>
            <person name="Felis G.E."/>
            <person name="de Vos W.M."/>
            <person name="Barrangou R."/>
            <person name="Klaenhammer T.R."/>
            <person name="Caufield P.W."/>
            <person name="Cui Y."/>
            <person name="Zhang H."/>
            <person name="O'Toole P.W."/>
        </authorList>
    </citation>
    <scope>NUCLEOTIDE SEQUENCE [LARGE SCALE GENOMIC DNA]</scope>
    <source>
        <strain evidence="2 3">DSM 20183</strain>
    </source>
</reference>
<dbReference type="Proteomes" id="UP000050929">
    <property type="component" value="Unassembled WGS sequence"/>
</dbReference>
<dbReference type="PANTHER" id="PTHR40044:SF1">
    <property type="entry name" value="INTEGRAL MEMBRANE PROTEIN"/>
    <property type="match status" value="1"/>
</dbReference>
<dbReference type="Pfam" id="PF06177">
    <property type="entry name" value="QueT"/>
    <property type="match status" value="1"/>
</dbReference>
<dbReference type="PIRSF" id="PIRSF031501">
    <property type="entry name" value="QueT"/>
    <property type="match status" value="1"/>
</dbReference>
<sequence>MQNAFTTTLNLPLVVVITNQIWLQRGIIMKNFSKTSGISIQDIVSTAVVAALYVAMTVVFTPLSFGVVQIRFSEMFNYLVLYNKRYIWGVTLGVFLSNFMSPTWTLDVPVGTIATLLVLFFVLWLTKMTKDMRLKFVITGVIFALSMFTVAGQLHFVFKAPFLITWFTVGIGELLSMAIGGLIIYALGKRFDLTR</sequence>
<dbReference type="EMBL" id="AZDG01000025">
    <property type="protein sequence ID" value="KRK63691.1"/>
    <property type="molecule type" value="Genomic_DNA"/>
</dbReference>
<dbReference type="PATRIC" id="fig|1423811.3.peg.1255"/>
<organism evidence="2 3">
    <name type="scientific">Companilactobacillus tucceti DSM 20183</name>
    <dbReference type="NCBI Taxonomy" id="1423811"/>
    <lineage>
        <taxon>Bacteria</taxon>
        <taxon>Bacillati</taxon>
        <taxon>Bacillota</taxon>
        <taxon>Bacilli</taxon>
        <taxon>Lactobacillales</taxon>
        <taxon>Lactobacillaceae</taxon>
        <taxon>Companilactobacillus</taxon>
    </lineage>
</organism>
<feature type="transmembrane region" description="Helical" evidence="1">
    <location>
        <begin position="137"/>
        <end position="158"/>
    </location>
</feature>
<name>A0A0R1IY25_9LACO</name>
<keyword evidence="3" id="KW-1185">Reference proteome</keyword>
<dbReference type="InterPro" id="IPR010387">
    <property type="entry name" value="QueT"/>
</dbReference>
<keyword evidence="1" id="KW-0472">Membrane</keyword>
<dbReference type="PANTHER" id="PTHR40044">
    <property type="entry name" value="INTEGRAL MEMBRANE PROTEIN-RELATED"/>
    <property type="match status" value="1"/>
</dbReference>